<dbReference type="STRING" id="445932.Emin_1270"/>
<feature type="signal peptide" evidence="1">
    <location>
        <begin position="1"/>
        <end position="19"/>
    </location>
</feature>
<organism evidence="2 3">
    <name type="scientific">Elusimicrobium minutum (strain Pei191)</name>
    <dbReference type="NCBI Taxonomy" id="445932"/>
    <lineage>
        <taxon>Bacteria</taxon>
        <taxon>Pseudomonadati</taxon>
        <taxon>Elusimicrobiota</taxon>
        <taxon>Elusimicrobia</taxon>
        <taxon>Elusimicrobiales</taxon>
        <taxon>Elusimicrobiaceae</taxon>
        <taxon>Elusimicrobium</taxon>
    </lineage>
</organism>
<keyword evidence="3" id="KW-1185">Reference proteome</keyword>
<name>B2KE74_ELUMP</name>
<evidence type="ECO:0000313" key="2">
    <source>
        <dbReference type="EMBL" id="ACC98820.1"/>
    </source>
</evidence>
<dbReference type="Proteomes" id="UP000001029">
    <property type="component" value="Chromosome"/>
</dbReference>
<sequence length="240" mass="25740">MKKLLPVFLLVFAASAAFANFDSDFRNNLGGKTSHDIKQYAGDLGLLIGMSDFHDGRAASFPGFDVGISANIVKPDNAIDDAADNDYKWAPVVYANAQLPILGLNVAARGTSFDGLSSLGGGVRWSLVGSSILPLFPDITASFFYDRMGSDYFNANHFSASISASVKVLMLEPYAGYGYDYTDLKVKDTGTNFDGNSYSKDGSRFTLGLNVSPIPFFYFYGAYVFAGDSSGMQAGLGARF</sequence>
<evidence type="ECO:0008006" key="4">
    <source>
        <dbReference type="Google" id="ProtNLM"/>
    </source>
</evidence>
<dbReference type="OrthoDB" id="5801242at2"/>
<protein>
    <recommendedName>
        <fullName evidence="4">Outer membrane protein beta-barrel domain-containing protein</fullName>
    </recommendedName>
</protein>
<dbReference type="AlphaFoldDB" id="B2KE74"/>
<gene>
    <name evidence="2" type="ordered locus">Emin_1270</name>
</gene>
<keyword evidence="1" id="KW-0732">Signal</keyword>
<proteinExistence type="predicted"/>
<dbReference type="EMBL" id="CP001055">
    <property type="protein sequence ID" value="ACC98820.1"/>
    <property type="molecule type" value="Genomic_DNA"/>
</dbReference>
<dbReference type="RefSeq" id="WP_012415435.1">
    <property type="nucleotide sequence ID" value="NC_010644.1"/>
</dbReference>
<feature type="chain" id="PRO_5002780105" description="Outer membrane protein beta-barrel domain-containing protein" evidence="1">
    <location>
        <begin position="20"/>
        <end position="240"/>
    </location>
</feature>
<dbReference type="HOGENOM" id="CLU_1155017_0_0_0"/>
<reference evidence="2 3" key="1">
    <citation type="journal article" date="2009" name="Appl. Environ. Microbiol.">
        <title>Genomic analysis of 'Elusimicrobium minutum,' the first cultivated representative of the phylum 'Elusimicrobia' (formerly termite group 1).</title>
        <authorList>
            <person name="Herlemann D.P.R."/>
            <person name="Geissinger O."/>
            <person name="Ikeda-Ohtsubo W."/>
            <person name="Kunin V."/>
            <person name="Sun H."/>
            <person name="Lapidus A."/>
            <person name="Hugenholtz P."/>
            <person name="Brune A."/>
        </authorList>
    </citation>
    <scope>NUCLEOTIDE SEQUENCE [LARGE SCALE GENOMIC DNA]</scope>
    <source>
        <strain evidence="2 3">Pei191</strain>
    </source>
</reference>
<evidence type="ECO:0000313" key="3">
    <source>
        <dbReference type="Proteomes" id="UP000001029"/>
    </source>
</evidence>
<evidence type="ECO:0000256" key="1">
    <source>
        <dbReference type="SAM" id="SignalP"/>
    </source>
</evidence>
<accession>B2KE74</accession>
<dbReference type="KEGG" id="emi:Emin_1270"/>